<dbReference type="InterPro" id="IPR014162">
    <property type="entry name" value="CpoB_C"/>
</dbReference>
<proteinExistence type="inferred from homology"/>
<comment type="similarity">
    <text evidence="1">Belongs to the CpoB family.</text>
</comment>
<dbReference type="AlphaFoldDB" id="A0A4R3J4G9"/>
<dbReference type="GO" id="GO:0030288">
    <property type="term" value="C:outer membrane-bounded periplasmic space"/>
    <property type="evidence" value="ECO:0007669"/>
    <property type="project" value="UniProtKB-UniRule"/>
</dbReference>
<dbReference type="OrthoDB" id="9763909at2"/>
<evidence type="ECO:0000256" key="1">
    <source>
        <dbReference type="HAMAP-Rule" id="MF_02066"/>
    </source>
</evidence>
<keyword evidence="1" id="KW-0732">Signal</keyword>
<dbReference type="NCBIfam" id="TIGR02795">
    <property type="entry name" value="tol_pal_ybgF"/>
    <property type="match status" value="1"/>
</dbReference>
<dbReference type="Pfam" id="PF13174">
    <property type="entry name" value="TPR_6"/>
    <property type="match status" value="1"/>
</dbReference>
<dbReference type="InterPro" id="IPR034706">
    <property type="entry name" value="CpoB"/>
</dbReference>
<dbReference type="Pfam" id="PF13432">
    <property type="entry name" value="TPR_16"/>
    <property type="match status" value="1"/>
</dbReference>
<dbReference type="InterPro" id="IPR019734">
    <property type="entry name" value="TPR_rpt"/>
</dbReference>
<name>A0A4R3J4G9_9RHOB</name>
<dbReference type="EMBL" id="SLZU01000020">
    <property type="protein sequence ID" value="TCS59656.1"/>
    <property type="molecule type" value="Genomic_DNA"/>
</dbReference>
<sequence precursor="true">MFRATLLILSLSLPGALWAQDRDASLADIRQELTLLNIEVQRLKTELSTTGAGQVSVAGDTLQRINTIESELQRLTSKTEELEFRINRVVEDGTNRIGDLEFRLVELEGGDVSKLGETPALGGSAPSGTVAAPAPAPTPAAPSDGGSQLAIGEETDFRRASEALANGDFQGAANQFATFRQTYPGGPLEPEALLGQGQALEATGDIKEAARAYLDSYSGYPQSKVADVALFKLGETLGKLGKTKEACLTLAEVELRFPNSAQIAAAQQAMAGLSCQ</sequence>
<dbReference type="InterPro" id="IPR011990">
    <property type="entry name" value="TPR-like_helical_dom_sf"/>
</dbReference>
<protein>
    <recommendedName>
        <fullName evidence="1">Cell division coordinator CpoB</fullName>
    </recommendedName>
</protein>
<reference evidence="3 4" key="1">
    <citation type="submission" date="2019-03" db="EMBL/GenBank/DDBJ databases">
        <title>Genomic Encyclopedia of Type Strains, Phase IV (KMG-IV): sequencing the most valuable type-strain genomes for metagenomic binning, comparative biology and taxonomic classification.</title>
        <authorList>
            <person name="Goeker M."/>
        </authorList>
    </citation>
    <scope>NUCLEOTIDE SEQUENCE [LARGE SCALE GENOMIC DNA]</scope>
    <source>
        <strain evidence="3 4">DSM 104836</strain>
    </source>
</reference>
<evidence type="ECO:0000256" key="2">
    <source>
        <dbReference type="SAM" id="MobiDB-lite"/>
    </source>
</evidence>
<accession>A0A4R3J4G9</accession>
<dbReference type="GO" id="GO:0043093">
    <property type="term" value="P:FtsZ-dependent cytokinesis"/>
    <property type="evidence" value="ECO:0007669"/>
    <property type="project" value="UniProtKB-UniRule"/>
</dbReference>
<feature type="region of interest" description="Disordered" evidence="2">
    <location>
        <begin position="113"/>
        <end position="149"/>
    </location>
</feature>
<gene>
    <name evidence="1" type="primary">cpoB</name>
    <name evidence="3" type="ORF">EDD52_12027</name>
</gene>
<dbReference type="SUPFAM" id="SSF48452">
    <property type="entry name" value="TPR-like"/>
    <property type="match status" value="1"/>
</dbReference>
<feature type="signal peptide" evidence="1">
    <location>
        <begin position="1"/>
        <end position="19"/>
    </location>
</feature>
<dbReference type="Proteomes" id="UP000295696">
    <property type="component" value="Unassembled WGS sequence"/>
</dbReference>
<comment type="subcellular location">
    <subcellularLocation>
        <location evidence="1">Periplasm</location>
    </subcellularLocation>
</comment>
<feature type="compositionally biased region" description="Low complexity" evidence="2">
    <location>
        <begin position="122"/>
        <end position="133"/>
    </location>
</feature>
<feature type="chain" id="PRO_5021053208" description="Cell division coordinator CpoB" evidence="1">
    <location>
        <begin position="20"/>
        <end position="276"/>
    </location>
</feature>
<comment type="function">
    <text evidence="1">Mediates coordination of peptidoglycan synthesis and outer membrane constriction during cell division.</text>
</comment>
<keyword evidence="1" id="KW-0131">Cell cycle</keyword>
<organism evidence="3 4">
    <name type="scientific">Primorskyibacter sedentarius</name>
    <dbReference type="NCBI Taxonomy" id="745311"/>
    <lineage>
        <taxon>Bacteria</taxon>
        <taxon>Pseudomonadati</taxon>
        <taxon>Pseudomonadota</taxon>
        <taxon>Alphaproteobacteria</taxon>
        <taxon>Rhodobacterales</taxon>
        <taxon>Roseobacteraceae</taxon>
        <taxon>Primorskyibacter</taxon>
    </lineage>
</organism>
<keyword evidence="1" id="KW-0132">Cell division</keyword>
<keyword evidence="1" id="KW-0574">Periplasm</keyword>
<dbReference type="HAMAP" id="MF_02066">
    <property type="entry name" value="CpoB"/>
    <property type="match status" value="1"/>
</dbReference>
<comment type="caution">
    <text evidence="3">The sequence shown here is derived from an EMBL/GenBank/DDBJ whole genome shotgun (WGS) entry which is preliminary data.</text>
</comment>
<keyword evidence="4" id="KW-1185">Reference proteome</keyword>
<feature type="coiled-coil region" evidence="1">
    <location>
        <begin position="26"/>
        <end position="85"/>
    </location>
</feature>
<dbReference type="RefSeq" id="WP_132247971.1">
    <property type="nucleotide sequence ID" value="NZ_CBDUOC010000041.1"/>
</dbReference>
<evidence type="ECO:0000313" key="3">
    <source>
        <dbReference type="EMBL" id="TCS59656.1"/>
    </source>
</evidence>
<keyword evidence="1" id="KW-0175">Coiled coil</keyword>
<dbReference type="Gene3D" id="1.25.40.10">
    <property type="entry name" value="Tetratricopeptide repeat domain"/>
    <property type="match status" value="1"/>
</dbReference>
<evidence type="ECO:0000313" key="4">
    <source>
        <dbReference type="Proteomes" id="UP000295696"/>
    </source>
</evidence>